<dbReference type="EMBL" id="MU069590">
    <property type="protein sequence ID" value="KAF5838111.1"/>
    <property type="molecule type" value="Genomic_DNA"/>
</dbReference>
<evidence type="ECO:0000256" key="3">
    <source>
        <dbReference type="ARBA" id="ARBA00022917"/>
    </source>
</evidence>
<evidence type="ECO:0000256" key="1">
    <source>
        <dbReference type="ARBA" id="ARBA00005439"/>
    </source>
</evidence>
<accession>A0ABQ7GU20</accession>
<keyword evidence="7" id="KW-1185">Reference proteome</keyword>
<dbReference type="InterPro" id="IPR036787">
    <property type="entry name" value="T_IF-3_N_sf"/>
</dbReference>
<dbReference type="SUPFAM" id="SSF55200">
    <property type="entry name" value="Translation initiation factor IF3, C-terminal domain"/>
    <property type="match status" value="1"/>
</dbReference>
<dbReference type="Pfam" id="PF05198">
    <property type="entry name" value="IF3_N"/>
    <property type="match status" value="1"/>
</dbReference>
<protein>
    <recommendedName>
        <fullName evidence="5">Translation initiation factor 3 N-terminal domain-containing protein</fullName>
    </recommendedName>
</protein>
<organism evidence="6 7">
    <name type="scientific">Dunaliella salina</name>
    <name type="common">Green alga</name>
    <name type="synonym">Protococcus salinus</name>
    <dbReference type="NCBI Taxonomy" id="3046"/>
    <lineage>
        <taxon>Eukaryota</taxon>
        <taxon>Viridiplantae</taxon>
        <taxon>Chlorophyta</taxon>
        <taxon>core chlorophytes</taxon>
        <taxon>Chlorophyceae</taxon>
        <taxon>CS clade</taxon>
        <taxon>Chlamydomonadales</taxon>
        <taxon>Dunaliellaceae</taxon>
        <taxon>Dunaliella</taxon>
    </lineage>
</organism>
<feature type="region of interest" description="Disordered" evidence="4">
    <location>
        <begin position="393"/>
        <end position="413"/>
    </location>
</feature>
<dbReference type="InterPro" id="IPR036788">
    <property type="entry name" value="T_IF-3_C_sf"/>
</dbReference>
<feature type="compositionally biased region" description="Low complexity" evidence="4">
    <location>
        <begin position="170"/>
        <end position="182"/>
    </location>
</feature>
<dbReference type="InterPro" id="IPR019814">
    <property type="entry name" value="Translation_initiation_fac_3_N"/>
</dbReference>
<keyword evidence="3" id="KW-0648">Protein biosynthesis</keyword>
<feature type="compositionally biased region" description="Polar residues" evidence="4">
    <location>
        <begin position="259"/>
        <end position="272"/>
    </location>
</feature>
<dbReference type="InterPro" id="IPR001288">
    <property type="entry name" value="Translation_initiation_fac_3"/>
</dbReference>
<evidence type="ECO:0000256" key="2">
    <source>
        <dbReference type="ARBA" id="ARBA00022540"/>
    </source>
</evidence>
<sequence length="413" mass="45122">MRVAAHISHRIPNTSACLPACWQYLQCQLTTCLPAEQSCASFLQTCLHRAASEGLHHQQPWLLQQCRLAHSKRLTDDYDRYYDRHHRVNDAIFSRCLNVQFPDGHLAVLNRRDALKAAAQQGLDLVEFKSTTTFEHLRDAGPPFANLVDYKKLRDERRREHQAAVERGRAAAGAGPALADDGSQSGGHGRRQDSMQELHAAMEKGRQAGRAAASETGDNGASMGVPSSTGSREDLQGSRAEASGRVGRLFQDHDREASSLESTATQTDSSRSSSEKDAGGRESEGVSELGSPQTKKQRQQRGKKEKVKELFFGTKIAPHDIEVRLKKARQWLSDGLKVSIAQEIDNIDSKSAAELALDTFVAKLSEYGRPATAKHSTKSVVSLVLVPKAPSNGLASEAAVSQSSKKGKKQEHA</sequence>
<proteinExistence type="inferred from homology"/>
<comment type="caution">
    <text evidence="6">The sequence shown here is derived from an EMBL/GenBank/DDBJ whole genome shotgun (WGS) entry which is preliminary data.</text>
</comment>
<gene>
    <name evidence="6" type="ORF">DUNSADRAFT_3361</name>
</gene>
<dbReference type="PANTHER" id="PTHR10938">
    <property type="entry name" value="TRANSLATION INITIATION FACTOR IF-3"/>
    <property type="match status" value="1"/>
</dbReference>
<evidence type="ECO:0000313" key="7">
    <source>
        <dbReference type="Proteomes" id="UP000815325"/>
    </source>
</evidence>
<reference evidence="6" key="1">
    <citation type="submission" date="2017-08" db="EMBL/GenBank/DDBJ databases">
        <authorList>
            <person name="Polle J.E."/>
            <person name="Barry K."/>
            <person name="Cushman J."/>
            <person name="Schmutz J."/>
            <person name="Tran D."/>
            <person name="Hathwaick L.T."/>
            <person name="Yim W.C."/>
            <person name="Jenkins J."/>
            <person name="Mckie-Krisberg Z.M."/>
            <person name="Prochnik S."/>
            <person name="Lindquist E."/>
            <person name="Dockter R.B."/>
            <person name="Adam C."/>
            <person name="Molina H."/>
            <person name="Bunkerborg J."/>
            <person name="Jin E."/>
            <person name="Buchheim M."/>
            <person name="Magnuson J."/>
        </authorList>
    </citation>
    <scope>NUCLEOTIDE SEQUENCE</scope>
    <source>
        <strain evidence="6">CCAP 19/18</strain>
    </source>
</reference>
<dbReference type="Gene3D" id="3.30.110.10">
    <property type="entry name" value="Translation initiation factor 3 (IF-3), C-terminal domain"/>
    <property type="match status" value="1"/>
</dbReference>
<feature type="compositionally biased region" description="Basic and acidic residues" evidence="4">
    <location>
        <begin position="273"/>
        <end position="284"/>
    </location>
</feature>
<keyword evidence="2" id="KW-0396">Initiation factor</keyword>
<evidence type="ECO:0000313" key="6">
    <source>
        <dbReference type="EMBL" id="KAF5838111.1"/>
    </source>
</evidence>
<feature type="compositionally biased region" description="Basic and acidic residues" evidence="4">
    <location>
        <begin position="158"/>
        <end position="169"/>
    </location>
</feature>
<dbReference type="Proteomes" id="UP000815325">
    <property type="component" value="Unassembled WGS sequence"/>
</dbReference>
<feature type="domain" description="Translation initiation factor 3 N-terminal" evidence="5">
    <location>
        <begin position="88"/>
        <end position="162"/>
    </location>
</feature>
<feature type="compositionally biased region" description="Basic and acidic residues" evidence="4">
    <location>
        <begin position="190"/>
        <end position="206"/>
    </location>
</feature>
<feature type="compositionally biased region" description="Basic residues" evidence="4">
    <location>
        <begin position="295"/>
        <end position="305"/>
    </location>
</feature>
<comment type="similarity">
    <text evidence="1">Belongs to the IF-3 family.</text>
</comment>
<name>A0ABQ7GU20_DUNSA</name>
<evidence type="ECO:0000256" key="4">
    <source>
        <dbReference type="SAM" id="MobiDB-lite"/>
    </source>
</evidence>
<evidence type="ECO:0000259" key="5">
    <source>
        <dbReference type="Pfam" id="PF05198"/>
    </source>
</evidence>
<dbReference type="SUPFAM" id="SSF54364">
    <property type="entry name" value="Translation initiation factor IF3, N-terminal domain"/>
    <property type="match status" value="1"/>
</dbReference>
<dbReference type="Gene3D" id="3.10.20.80">
    <property type="entry name" value="Translation initiation factor 3 (IF-3), N-terminal domain"/>
    <property type="match status" value="1"/>
</dbReference>
<dbReference type="PANTHER" id="PTHR10938:SF0">
    <property type="entry name" value="TRANSLATION INITIATION FACTOR IF-3, MITOCHONDRIAL"/>
    <property type="match status" value="1"/>
</dbReference>
<feature type="region of interest" description="Disordered" evidence="4">
    <location>
        <begin position="158"/>
        <end position="306"/>
    </location>
</feature>